<comment type="caution">
    <text evidence="1">The sequence shown here is derived from an EMBL/GenBank/DDBJ whole genome shotgun (WGS) entry which is preliminary data.</text>
</comment>
<gene>
    <name evidence="1" type="ORF">BUALT_Bualt03G0179200</name>
</gene>
<organism evidence="1 2">
    <name type="scientific">Buddleja alternifolia</name>
    <dbReference type="NCBI Taxonomy" id="168488"/>
    <lineage>
        <taxon>Eukaryota</taxon>
        <taxon>Viridiplantae</taxon>
        <taxon>Streptophyta</taxon>
        <taxon>Embryophyta</taxon>
        <taxon>Tracheophyta</taxon>
        <taxon>Spermatophyta</taxon>
        <taxon>Magnoliopsida</taxon>
        <taxon>eudicotyledons</taxon>
        <taxon>Gunneridae</taxon>
        <taxon>Pentapetalae</taxon>
        <taxon>asterids</taxon>
        <taxon>lamiids</taxon>
        <taxon>Lamiales</taxon>
        <taxon>Scrophulariaceae</taxon>
        <taxon>Buddlejeae</taxon>
        <taxon>Buddleja</taxon>
    </lineage>
</organism>
<proteinExistence type="predicted"/>
<dbReference type="EMBL" id="WHWC01000003">
    <property type="protein sequence ID" value="KAG8386727.1"/>
    <property type="molecule type" value="Genomic_DNA"/>
</dbReference>
<evidence type="ECO:0000313" key="2">
    <source>
        <dbReference type="Proteomes" id="UP000826271"/>
    </source>
</evidence>
<dbReference type="AlphaFoldDB" id="A0AAV6Y1B7"/>
<evidence type="ECO:0000313" key="1">
    <source>
        <dbReference type="EMBL" id="KAG8386727.1"/>
    </source>
</evidence>
<keyword evidence="2" id="KW-1185">Reference proteome</keyword>
<reference evidence="1" key="1">
    <citation type="submission" date="2019-10" db="EMBL/GenBank/DDBJ databases">
        <authorList>
            <person name="Zhang R."/>
            <person name="Pan Y."/>
            <person name="Wang J."/>
            <person name="Ma R."/>
            <person name="Yu S."/>
        </authorList>
    </citation>
    <scope>NUCLEOTIDE SEQUENCE</scope>
    <source>
        <strain evidence="1">LA-IB0</strain>
        <tissue evidence="1">Leaf</tissue>
    </source>
</reference>
<accession>A0AAV6Y1B7</accession>
<sequence>MPKSKITSSSATTTDNAHIWIRAFKTVTGFAVIGDLSISCSKSSKKFGNFTRFFNVYFTRFFSVYFTTSSFSGKRFVSGVPRSFSSRSSSSSVPNAAISSSIFIGQPENEACIGNKVVKEIIFGLRQKKYRLCKEREMNLNNLKLLAMYINYKSLRYYLFSDGLALLSAL</sequence>
<name>A0AAV6Y1B7_9LAMI</name>
<protein>
    <recommendedName>
        <fullName evidence="3">Ribosomal protein L20</fullName>
    </recommendedName>
</protein>
<dbReference type="Proteomes" id="UP000826271">
    <property type="component" value="Unassembled WGS sequence"/>
</dbReference>
<evidence type="ECO:0008006" key="3">
    <source>
        <dbReference type="Google" id="ProtNLM"/>
    </source>
</evidence>